<organism evidence="1">
    <name type="scientific">mine drainage metagenome</name>
    <dbReference type="NCBI Taxonomy" id="410659"/>
    <lineage>
        <taxon>unclassified sequences</taxon>
        <taxon>metagenomes</taxon>
        <taxon>ecological metagenomes</taxon>
    </lineage>
</organism>
<protein>
    <submittedName>
        <fullName evidence="1">Transposase</fullName>
    </submittedName>
</protein>
<dbReference type="EMBL" id="AUZY01008674">
    <property type="protein sequence ID" value="EQD45151.1"/>
    <property type="molecule type" value="Genomic_DNA"/>
</dbReference>
<gene>
    <name evidence="1" type="ORF">B1B_13187</name>
</gene>
<reference evidence="1" key="1">
    <citation type="submission" date="2013-08" db="EMBL/GenBank/DDBJ databases">
        <authorList>
            <person name="Mendez C."/>
            <person name="Richter M."/>
            <person name="Ferrer M."/>
            <person name="Sanchez J."/>
        </authorList>
    </citation>
    <scope>NUCLEOTIDE SEQUENCE</scope>
</reference>
<comment type="caution">
    <text evidence="1">The sequence shown here is derived from an EMBL/GenBank/DDBJ whole genome shotgun (WGS) entry which is preliminary data.</text>
</comment>
<dbReference type="AlphaFoldDB" id="T0ZAZ2"/>
<reference evidence="1" key="2">
    <citation type="journal article" date="2014" name="ISME J.">
        <title>Microbial stratification in low pH oxic and suboxic macroscopic growths along an acid mine drainage.</title>
        <authorList>
            <person name="Mendez-Garcia C."/>
            <person name="Mesa V."/>
            <person name="Sprenger R.R."/>
            <person name="Richter M."/>
            <person name="Diez M.S."/>
            <person name="Solano J."/>
            <person name="Bargiela R."/>
            <person name="Golyshina O.V."/>
            <person name="Manteca A."/>
            <person name="Ramos J.L."/>
            <person name="Gallego J.R."/>
            <person name="Llorente I."/>
            <person name="Martins Dos Santos V.A."/>
            <person name="Jensen O.N."/>
            <person name="Pelaez A.I."/>
            <person name="Sanchez J."/>
            <person name="Ferrer M."/>
        </authorList>
    </citation>
    <scope>NUCLEOTIDE SEQUENCE</scope>
</reference>
<accession>T0ZAZ2</accession>
<evidence type="ECO:0000313" key="1">
    <source>
        <dbReference type="EMBL" id="EQD45151.1"/>
    </source>
</evidence>
<sequence>IIEDVTLKIGGEVEARIRFRGGATRCVKLAKPLRSWEKRRTASEVVKRIDRLLEDHTEAEVAVILNRQGLRPGLRDAFHRRQVQSLRAAYDLKSRWERLRARGLLTRREMATKHGVCVETISRWRREGKVRGHLLNETPAHLYEPKKLGTMVESAAISEEMSQA</sequence>
<proteinExistence type="predicted"/>
<feature type="non-terminal residue" evidence="1">
    <location>
        <position position="1"/>
    </location>
</feature>
<name>T0ZAZ2_9ZZZZ</name>